<evidence type="ECO:0000259" key="7">
    <source>
        <dbReference type="Pfam" id="PF17390"/>
    </source>
</evidence>
<dbReference type="InterPro" id="IPR012341">
    <property type="entry name" value="6hp_glycosidase-like_sf"/>
</dbReference>
<dbReference type="InterPro" id="IPR008928">
    <property type="entry name" value="6-hairpin_glycosidase_sf"/>
</dbReference>
<dbReference type="InterPro" id="IPR035398">
    <property type="entry name" value="Bac_rhamnosid_C"/>
</dbReference>
<dbReference type="PANTHER" id="PTHR33307">
    <property type="entry name" value="ALPHA-RHAMNOSIDASE (EUROFUNG)"/>
    <property type="match status" value="1"/>
</dbReference>
<dbReference type="Pfam" id="PF17390">
    <property type="entry name" value="Bac_rhamnosid_C"/>
    <property type="match status" value="1"/>
</dbReference>
<evidence type="ECO:0000313" key="8">
    <source>
        <dbReference type="EMBL" id="GLQ12128.1"/>
    </source>
</evidence>
<proteinExistence type="predicted"/>
<evidence type="ECO:0000259" key="4">
    <source>
        <dbReference type="Pfam" id="PF05592"/>
    </source>
</evidence>
<organism evidence="8 9">
    <name type="scientific">Devosia yakushimensis</name>
    <dbReference type="NCBI Taxonomy" id="470028"/>
    <lineage>
        <taxon>Bacteria</taxon>
        <taxon>Pseudomonadati</taxon>
        <taxon>Pseudomonadota</taxon>
        <taxon>Alphaproteobacteria</taxon>
        <taxon>Hyphomicrobiales</taxon>
        <taxon>Devosiaceae</taxon>
        <taxon>Devosia</taxon>
    </lineage>
</organism>
<evidence type="ECO:0000256" key="1">
    <source>
        <dbReference type="ARBA" id="ARBA00001445"/>
    </source>
</evidence>
<reference evidence="8" key="1">
    <citation type="journal article" date="2014" name="Int. J. Syst. Evol. Microbiol.">
        <title>Complete genome of a new Firmicutes species belonging to the dominant human colonic microbiota ('Ruminococcus bicirculans') reveals two chromosomes and a selective capacity to utilize plant glucans.</title>
        <authorList>
            <consortium name="NISC Comparative Sequencing Program"/>
            <person name="Wegmann U."/>
            <person name="Louis P."/>
            <person name="Goesmann A."/>
            <person name="Henrissat B."/>
            <person name="Duncan S.H."/>
            <person name="Flint H.J."/>
        </authorList>
    </citation>
    <scope>NUCLEOTIDE SEQUENCE</scope>
    <source>
        <strain evidence="8">NBRC 103855</strain>
    </source>
</reference>
<dbReference type="PANTHER" id="PTHR33307:SF6">
    <property type="entry name" value="ALPHA-RHAMNOSIDASE (EUROFUNG)-RELATED"/>
    <property type="match status" value="1"/>
</dbReference>
<dbReference type="Pfam" id="PF05592">
    <property type="entry name" value="Bac_rhamnosid"/>
    <property type="match status" value="1"/>
</dbReference>
<sequence length="773" mass="85971">METRQYVGPIEWVGKMIVPLTDRGEGGPASQVTREFDVELVRGNEILRVSACGLYRAFINGQRVGEDVLTPGWTTYDARLSYQVYHVAHLLKEGRNTITIWIGDGWYRSPLMWMSERRTEVWGTEVSAIAEIRSGEDFSKVLVATDEHWLSGQTPVRKSQIYFGEIFDATFASRPREGVRSIVFDTRKLILHECAPVRELSPLDPIRQWRDTDGRTIYDFGQNAAGYVRVSIAGETAGEILIEHAEILDERGEFYNVNYRSAEAISRVQVNERGLIDYSPIFTYFGFRYARVTASDGARITKIQSVPISSVPDATAGFSCGNELVNRFFENAIWSHRSNFIDVPIDCPQRDERLGYSGDAQVFAAAACYLADSEGILTKFVRDLMVDQALDGAISHTSPHVVRMKPGNRKQRGSMGWGDAITIIPWRLYVHYGNEDIIAEAFPAMVRWIDFAWSLTTDGVVRPPNTPGMRGYCLGDWLQPAGTEANPLPTIGKDAIATIYLFISLTIGTRVADILGETDTGARLEQMRSAVETAFRREFITASGRLKHDDQTSYALALLHDLVPPELVEATTDCFRQAIGRTGGRLGTGFLGTPALLPALSKVGEGHLAASVFLQEEVPGWLYQVKRGATTIWERWDGVLADGTLFDPDMNSFNHYAFGAVCDWLLESVAGFRPDPKQPGFEHIIYSPTIIPELSPVTAHYDSVRGKISADWTVVGEDVRYEITVPDGTRGTLRLSRAHLEPVVDGVSVDAGREVVVTPGHHVVTFRLSNHGR</sequence>
<dbReference type="InterPro" id="IPR013737">
    <property type="entry name" value="Bac_rhamnosid_N"/>
</dbReference>
<accession>A0ABQ5UJA8</accession>
<feature type="domain" description="Bacterial alpha-L-rhamnosidase N-terminal" evidence="5">
    <location>
        <begin position="47"/>
        <end position="172"/>
    </location>
</feature>
<dbReference type="Pfam" id="PF08531">
    <property type="entry name" value="Bac_rhamnosid_N"/>
    <property type="match status" value="1"/>
</dbReference>
<reference evidence="8" key="2">
    <citation type="submission" date="2023-01" db="EMBL/GenBank/DDBJ databases">
        <title>Draft genome sequence of Devosia yakushimensis strain NBRC 103855.</title>
        <authorList>
            <person name="Sun Q."/>
            <person name="Mori K."/>
        </authorList>
    </citation>
    <scope>NUCLEOTIDE SEQUENCE</scope>
    <source>
        <strain evidence="8">NBRC 103855</strain>
    </source>
</reference>
<evidence type="ECO:0000256" key="3">
    <source>
        <dbReference type="ARBA" id="ARBA00022801"/>
    </source>
</evidence>
<comment type="caution">
    <text evidence="8">The sequence shown here is derived from an EMBL/GenBank/DDBJ whole genome shotgun (WGS) entry which is preliminary data.</text>
</comment>
<evidence type="ECO:0000256" key="2">
    <source>
        <dbReference type="ARBA" id="ARBA00012652"/>
    </source>
</evidence>
<dbReference type="SUPFAM" id="SSF48208">
    <property type="entry name" value="Six-hairpin glycosidases"/>
    <property type="match status" value="1"/>
</dbReference>
<dbReference type="InterPro" id="IPR008902">
    <property type="entry name" value="Rhamnosid_concanavalin"/>
</dbReference>
<evidence type="ECO:0000259" key="5">
    <source>
        <dbReference type="Pfam" id="PF08531"/>
    </source>
</evidence>
<evidence type="ECO:0000313" key="9">
    <source>
        <dbReference type="Proteomes" id="UP001161406"/>
    </source>
</evidence>
<dbReference type="Gene3D" id="2.60.120.260">
    <property type="entry name" value="Galactose-binding domain-like"/>
    <property type="match status" value="2"/>
</dbReference>
<dbReference type="EC" id="3.2.1.40" evidence="2"/>
<dbReference type="Gene3D" id="2.60.420.10">
    <property type="entry name" value="Maltose phosphorylase, domain 3"/>
    <property type="match status" value="1"/>
</dbReference>
<dbReference type="Proteomes" id="UP001161406">
    <property type="component" value="Unassembled WGS sequence"/>
</dbReference>
<protein>
    <recommendedName>
        <fullName evidence="2">alpha-L-rhamnosidase</fullName>
        <ecNumber evidence="2">3.2.1.40</ecNumber>
    </recommendedName>
</protein>
<dbReference type="InterPro" id="IPR016007">
    <property type="entry name" value="Alpha_rhamnosid"/>
</dbReference>
<keyword evidence="9" id="KW-1185">Reference proteome</keyword>
<feature type="domain" description="Alpha-L-rhamnosidase C-terminal" evidence="7">
    <location>
        <begin position="676"/>
        <end position="739"/>
    </location>
</feature>
<dbReference type="EMBL" id="BSNG01000003">
    <property type="protein sequence ID" value="GLQ12128.1"/>
    <property type="molecule type" value="Genomic_DNA"/>
</dbReference>
<name>A0ABQ5UJA8_9HYPH</name>
<dbReference type="RefSeq" id="WP_284393933.1">
    <property type="nucleotide sequence ID" value="NZ_BSNG01000003.1"/>
</dbReference>
<dbReference type="Pfam" id="PF17389">
    <property type="entry name" value="Bac_rhamnosid6H"/>
    <property type="match status" value="1"/>
</dbReference>
<feature type="domain" description="Alpha-L-rhamnosidase six-hairpin glycosidase" evidence="6">
    <location>
        <begin position="314"/>
        <end position="669"/>
    </location>
</feature>
<evidence type="ECO:0000259" key="6">
    <source>
        <dbReference type="Pfam" id="PF17389"/>
    </source>
</evidence>
<comment type="catalytic activity">
    <reaction evidence="1">
        <text>Hydrolysis of terminal non-reducing alpha-L-rhamnose residues in alpha-L-rhamnosides.</text>
        <dbReference type="EC" id="3.2.1.40"/>
    </reaction>
</comment>
<dbReference type="InterPro" id="IPR035396">
    <property type="entry name" value="Bac_rhamnosid6H"/>
</dbReference>
<keyword evidence="3" id="KW-0378">Hydrolase</keyword>
<feature type="domain" description="Alpha-L-rhamnosidase concanavalin-like" evidence="4">
    <location>
        <begin position="212"/>
        <end position="299"/>
    </location>
</feature>
<dbReference type="Gene3D" id="1.50.10.10">
    <property type="match status" value="1"/>
</dbReference>
<gene>
    <name evidence="8" type="ORF">GCM10007913_40600</name>
</gene>